<accession>A0A328EPJ2</accession>
<evidence type="ECO:0000313" key="14">
    <source>
        <dbReference type="EMBL" id="RAL70564.1"/>
    </source>
</evidence>
<dbReference type="InterPro" id="IPR015424">
    <property type="entry name" value="PyrdxlP-dep_Trfase"/>
</dbReference>
<evidence type="ECO:0000313" key="16">
    <source>
        <dbReference type="Proteomes" id="UP000249146"/>
    </source>
</evidence>
<keyword evidence="3 10" id="KW-0808">Transferase</keyword>
<keyword evidence="7 10" id="KW-0408">Iron</keyword>
<dbReference type="GO" id="GO:0030170">
    <property type="term" value="F:pyridoxal phosphate binding"/>
    <property type="evidence" value="ECO:0007669"/>
    <property type="project" value="UniProtKB-UniRule"/>
</dbReference>
<dbReference type="Pfam" id="PF00266">
    <property type="entry name" value="Aminotran_5"/>
    <property type="match status" value="1"/>
</dbReference>
<evidence type="ECO:0000256" key="1">
    <source>
        <dbReference type="ARBA" id="ARBA00001933"/>
    </source>
</evidence>
<keyword evidence="10" id="KW-0963">Cytoplasm</keyword>
<evidence type="ECO:0000256" key="5">
    <source>
        <dbReference type="ARBA" id="ARBA00022723"/>
    </source>
</evidence>
<dbReference type="EC" id="2.8.1.7" evidence="10"/>
<organism evidence="14 15">
    <name type="scientific">Dehalococcoides mccartyi</name>
    <dbReference type="NCBI Taxonomy" id="61435"/>
    <lineage>
        <taxon>Bacteria</taxon>
        <taxon>Bacillati</taxon>
        <taxon>Chloroflexota</taxon>
        <taxon>Dehalococcoidia</taxon>
        <taxon>Dehalococcoidales</taxon>
        <taxon>Dehalococcoidaceae</taxon>
        <taxon>Dehalococcoides</taxon>
    </lineage>
</organism>
<reference evidence="15 16" key="1">
    <citation type="submission" date="2018-05" db="EMBL/GenBank/DDBJ databases">
        <title>Draft genome sequences of Dehalococcoides mccartyi strains RC and KS.</title>
        <authorList>
            <person name="Higgins S.A."/>
            <person name="Padilla-Crespo E."/>
            <person name="Loeffler F.E."/>
        </authorList>
    </citation>
    <scope>NUCLEOTIDE SEQUENCE [LARGE SCALE GENOMIC DNA]</scope>
    <source>
        <strain evidence="14 15">KS</strain>
        <strain evidence="13 16">RC</strain>
    </source>
</reference>
<evidence type="ECO:0000256" key="10">
    <source>
        <dbReference type="HAMAP-Rule" id="MF_00331"/>
    </source>
</evidence>
<dbReference type="FunFam" id="3.40.640.10:FF:000003">
    <property type="entry name" value="Cysteine desulfurase IscS"/>
    <property type="match status" value="1"/>
</dbReference>
<dbReference type="InterPro" id="IPR015421">
    <property type="entry name" value="PyrdxlP-dep_Trfase_major"/>
</dbReference>
<comment type="function">
    <text evidence="10">Master enzyme that delivers sulfur to a number of partners involved in Fe-S cluster assembly, tRNA modification or cofactor biosynthesis. Catalyzes the removal of elemental sulfur atoms from cysteine to produce alanine. Functions as a sulfur delivery protein for Fe-S cluster synthesis onto IscU, an Fe-S scaffold assembly protein, as well as other S acceptor proteins.</text>
</comment>
<evidence type="ECO:0000256" key="6">
    <source>
        <dbReference type="ARBA" id="ARBA00022898"/>
    </source>
</evidence>
<dbReference type="PIRSF" id="PIRSF005572">
    <property type="entry name" value="NifS"/>
    <property type="match status" value="1"/>
</dbReference>
<dbReference type="InterPro" id="IPR016454">
    <property type="entry name" value="Cysteine_dSase"/>
</dbReference>
<dbReference type="GO" id="GO:0046872">
    <property type="term" value="F:metal ion binding"/>
    <property type="evidence" value="ECO:0007669"/>
    <property type="project" value="UniProtKB-KW"/>
</dbReference>
<dbReference type="PANTHER" id="PTHR11601:SF34">
    <property type="entry name" value="CYSTEINE DESULFURASE"/>
    <property type="match status" value="1"/>
</dbReference>
<evidence type="ECO:0000313" key="13">
    <source>
        <dbReference type="EMBL" id="RAL69806.1"/>
    </source>
</evidence>
<comment type="catalytic activity">
    <reaction evidence="9 10">
        <text>(sulfur carrier)-H + L-cysteine = (sulfur carrier)-SH + L-alanine</text>
        <dbReference type="Rhea" id="RHEA:43892"/>
        <dbReference type="Rhea" id="RHEA-COMP:14737"/>
        <dbReference type="Rhea" id="RHEA-COMP:14739"/>
        <dbReference type="ChEBI" id="CHEBI:29917"/>
        <dbReference type="ChEBI" id="CHEBI:35235"/>
        <dbReference type="ChEBI" id="CHEBI:57972"/>
        <dbReference type="ChEBI" id="CHEBI:64428"/>
        <dbReference type="EC" id="2.8.1.7"/>
    </reaction>
</comment>
<dbReference type="Proteomes" id="UP000249146">
    <property type="component" value="Unassembled WGS sequence"/>
</dbReference>
<comment type="caution">
    <text evidence="14">The sequence shown here is derived from an EMBL/GenBank/DDBJ whole genome shotgun (WGS) entry which is preliminary data.</text>
</comment>
<feature type="modified residue" description="N6-(pyridoxal phosphate)lysine" evidence="10">
    <location>
        <position position="211"/>
    </location>
</feature>
<comment type="cofactor">
    <cofactor evidence="1 10 11">
        <name>pyridoxal 5'-phosphate</name>
        <dbReference type="ChEBI" id="CHEBI:597326"/>
    </cofactor>
</comment>
<feature type="binding site" evidence="10">
    <location>
        <position position="160"/>
    </location>
    <ligand>
        <name>pyridoxal 5'-phosphate</name>
        <dbReference type="ChEBI" id="CHEBI:597326"/>
    </ligand>
</feature>
<dbReference type="HAMAP" id="MF_00331">
    <property type="entry name" value="Cys_desulf_IscS"/>
    <property type="match status" value="1"/>
</dbReference>
<evidence type="ECO:0000259" key="12">
    <source>
        <dbReference type="Pfam" id="PF00266"/>
    </source>
</evidence>
<keyword evidence="5 10" id="KW-0479">Metal-binding</keyword>
<dbReference type="PANTHER" id="PTHR11601">
    <property type="entry name" value="CYSTEINE DESULFURYLASE FAMILY MEMBER"/>
    <property type="match status" value="1"/>
</dbReference>
<evidence type="ECO:0000256" key="11">
    <source>
        <dbReference type="RuleBase" id="RU004504"/>
    </source>
</evidence>
<evidence type="ECO:0000256" key="3">
    <source>
        <dbReference type="ARBA" id="ARBA00022679"/>
    </source>
</evidence>
<feature type="binding site" description="via persulfide group" evidence="10">
    <location>
        <position position="336"/>
    </location>
    <ligand>
        <name>[2Fe-2S] cluster</name>
        <dbReference type="ChEBI" id="CHEBI:190135"/>
        <note>ligand shared with IscU</note>
    </ligand>
</feature>
<dbReference type="SUPFAM" id="SSF53383">
    <property type="entry name" value="PLP-dependent transferases"/>
    <property type="match status" value="1"/>
</dbReference>
<evidence type="ECO:0000256" key="9">
    <source>
        <dbReference type="ARBA" id="ARBA00050776"/>
    </source>
</evidence>
<dbReference type="GO" id="GO:0051537">
    <property type="term" value="F:2 iron, 2 sulfur cluster binding"/>
    <property type="evidence" value="ECO:0007669"/>
    <property type="project" value="UniProtKB-UniRule"/>
</dbReference>
<evidence type="ECO:0000256" key="2">
    <source>
        <dbReference type="ARBA" id="ARBA00006490"/>
    </source>
</evidence>
<keyword evidence="8 10" id="KW-0411">Iron-sulfur</keyword>
<feature type="active site" description="Cysteine persulfide intermediate" evidence="10">
    <location>
        <position position="336"/>
    </location>
</feature>
<comment type="similarity">
    <text evidence="2 10">Belongs to the class-V pyridoxal-phosphate-dependent aminotransferase family. NifS/IscS subfamily.</text>
</comment>
<evidence type="ECO:0000256" key="4">
    <source>
        <dbReference type="ARBA" id="ARBA00022714"/>
    </source>
</evidence>
<protein>
    <recommendedName>
        <fullName evidence="10">Cysteine desulfurase IscS</fullName>
        <ecNumber evidence="10">2.8.1.7</ecNumber>
    </recommendedName>
</protein>
<dbReference type="EMBL" id="QGLD01000009">
    <property type="protein sequence ID" value="RAL70564.1"/>
    <property type="molecule type" value="Genomic_DNA"/>
</dbReference>
<proteinExistence type="inferred from homology"/>
<dbReference type="InterPro" id="IPR000192">
    <property type="entry name" value="Aminotrans_V_dom"/>
</dbReference>
<feature type="domain" description="Aminotransferase class V" evidence="12">
    <location>
        <begin position="13"/>
        <end position="377"/>
    </location>
</feature>
<gene>
    <name evidence="10" type="primary">iscS</name>
    <name evidence="14" type="ORF">C1G86_0940</name>
    <name evidence="13" type="ORF">C1G87_0914</name>
</gene>
<sequence length="399" mass="43459">MVDISNIHKKPLYFDHHATTPVDPRVLESMLPFFTESFGNAASVDHLYGDEAAREVEKSRGKIASLIGCHPQEIIFTSGATESNNLAIIGVARRYSEKGRHIVTCITEHKAVLDTCKYLETEGFQITYLKVNKQGLIDLDELNSAIKDETILISVMSANNEIGTLSPLAEIGAIAKGKGILFHSDAAQAFGHIPIDVEAMGIDLLSISGHKIYGPKGVGALYVRRLRPRVKLASLIHGGDHEHGLRAGTLNVPGIVGLGVAAELAKSEMPVEGNRLITLRTYLLESLRRKIEGIELNGHPVNRLPHNLSVYLPGIENRALLVMLKRDVALSTGSACTSTNVEPSHVILALGYSEERAHSTLRIGLGRGNTKNEIDYLVDRLTEAVRCLRSLNQAHLSLS</sequence>
<comment type="pathway">
    <text evidence="10">Cofactor biosynthesis; iron-sulfur cluster biosynthesis.</text>
</comment>
<feature type="binding site" evidence="10">
    <location>
        <begin position="208"/>
        <end position="210"/>
    </location>
    <ligand>
        <name>pyridoxal 5'-phosphate</name>
        <dbReference type="ChEBI" id="CHEBI:597326"/>
    </ligand>
</feature>
<dbReference type="NCBIfam" id="NF002806">
    <property type="entry name" value="PRK02948.1"/>
    <property type="match status" value="1"/>
</dbReference>
<dbReference type="GO" id="GO:0044571">
    <property type="term" value="P:[2Fe-2S] cluster assembly"/>
    <property type="evidence" value="ECO:0007669"/>
    <property type="project" value="UniProtKB-UniRule"/>
</dbReference>
<dbReference type="Proteomes" id="UP000248786">
    <property type="component" value="Unassembled WGS sequence"/>
</dbReference>
<dbReference type="EMBL" id="QGLC01000009">
    <property type="protein sequence ID" value="RAL69806.1"/>
    <property type="molecule type" value="Genomic_DNA"/>
</dbReference>
<dbReference type="UniPathway" id="UPA00266"/>
<comment type="subcellular location">
    <subcellularLocation>
        <location evidence="10">Cytoplasm</location>
    </subcellularLocation>
</comment>
<evidence type="ECO:0000256" key="8">
    <source>
        <dbReference type="ARBA" id="ARBA00023014"/>
    </source>
</evidence>
<name>A0A328EPJ2_9CHLR</name>
<dbReference type="Gene3D" id="3.90.1150.10">
    <property type="entry name" value="Aspartate Aminotransferase, domain 1"/>
    <property type="match status" value="1"/>
</dbReference>
<dbReference type="InterPro" id="IPR020578">
    <property type="entry name" value="Aminotrans_V_PyrdxlP_BS"/>
</dbReference>
<evidence type="ECO:0000313" key="15">
    <source>
        <dbReference type="Proteomes" id="UP000248786"/>
    </source>
</evidence>
<keyword evidence="6 10" id="KW-0663">Pyridoxal phosphate</keyword>
<dbReference type="Gene3D" id="3.40.640.10">
    <property type="entry name" value="Type I PLP-dependent aspartate aminotransferase-like (Major domain)"/>
    <property type="match status" value="1"/>
</dbReference>
<dbReference type="AlphaFoldDB" id="A0A328EPJ2"/>
<dbReference type="PROSITE" id="PS00595">
    <property type="entry name" value="AA_TRANSFER_CLASS_5"/>
    <property type="match status" value="1"/>
</dbReference>
<comment type="subunit">
    <text evidence="10">Homodimer. Forms a heterotetramer with IscU, interacts with other sulfur acceptors.</text>
</comment>
<feature type="binding site" evidence="10">
    <location>
        <position position="249"/>
    </location>
    <ligand>
        <name>pyridoxal 5'-phosphate</name>
        <dbReference type="ChEBI" id="CHEBI:597326"/>
    </ligand>
</feature>
<feature type="binding site" evidence="10">
    <location>
        <position position="188"/>
    </location>
    <ligand>
        <name>pyridoxal 5'-phosphate</name>
        <dbReference type="ChEBI" id="CHEBI:597326"/>
    </ligand>
</feature>
<evidence type="ECO:0000256" key="7">
    <source>
        <dbReference type="ARBA" id="ARBA00023004"/>
    </source>
</evidence>
<dbReference type="InterPro" id="IPR010240">
    <property type="entry name" value="Cys_deSase_IscS"/>
</dbReference>
<dbReference type="GO" id="GO:0031071">
    <property type="term" value="F:cysteine desulfurase activity"/>
    <property type="evidence" value="ECO:0007669"/>
    <property type="project" value="UniProtKB-UniRule"/>
</dbReference>
<keyword evidence="4 10" id="KW-0001">2Fe-2S</keyword>
<dbReference type="GO" id="GO:1990221">
    <property type="term" value="C:L-cysteine desulfurase complex"/>
    <property type="evidence" value="ECO:0007669"/>
    <property type="project" value="UniProtKB-ARBA"/>
</dbReference>
<dbReference type="InterPro" id="IPR015422">
    <property type="entry name" value="PyrdxlP-dep_Trfase_small"/>
</dbReference>
<feature type="binding site" evidence="10">
    <location>
        <begin position="80"/>
        <end position="81"/>
    </location>
    <ligand>
        <name>pyridoxal 5'-phosphate</name>
        <dbReference type="ChEBI" id="CHEBI:597326"/>
    </ligand>
</feature>